<evidence type="ECO:0000313" key="4">
    <source>
        <dbReference type="Proteomes" id="UP000692954"/>
    </source>
</evidence>
<feature type="repeat" description="TPR" evidence="1">
    <location>
        <begin position="87"/>
        <end position="120"/>
    </location>
</feature>
<reference evidence="3" key="1">
    <citation type="submission" date="2021-01" db="EMBL/GenBank/DDBJ databases">
        <authorList>
            <consortium name="Genoscope - CEA"/>
            <person name="William W."/>
        </authorList>
    </citation>
    <scope>NUCLEOTIDE SEQUENCE</scope>
</reference>
<keyword evidence="4" id="KW-1185">Reference proteome</keyword>
<organism evidence="3 4">
    <name type="scientific">Paramecium sonneborni</name>
    <dbReference type="NCBI Taxonomy" id="65129"/>
    <lineage>
        <taxon>Eukaryota</taxon>
        <taxon>Sar</taxon>
        <taxon>Alveolata</taxon>
        <taxon>Ciliophora</taxon>
        <taxon>Intramacronucleata</taxon>
        <taxon>Oligohymenophorea</taxon>
        <taxon>Peniculida</taxon>
        <taxon>Parameciidae</taxon>
        <taxon>Paramecium</taxon>
    </lineage>
</organism>
<feature type="compositionally biased region" description="Basic and acidic residues" evidence="2">
    <location>
        <begin position="324"/>
        <end position="342"/>
    </location>
</feature>
<dbReference type="OrthoDB" id="296485at2759"/>
<evidence type="ECO:0008006" key="5">
    <source>
        <dbReference type="Google" id="ProtNLM"/>
    </source>
</evidence>
<dbReference type="EMBL" id="CAJJDN010000085">
    <property type="protein sequence ID" value="CAD8105863.1"/>
    <property type="molecule type" value="Genomic_DNA"/>
</dbReference>
<protein>
    <recommendedName>
        <fullName evidence="5">Tetratricopeptide repeat protein</fullName>
    </recommendedName>
</protein>
<keyword evidence="1" id="KW-0802">TPR repeat</keyword>
<dbReference type="AlphaFoldDB" id="A0A8S1PT95"/>
<evidence type="ECO:0000313" key="3">
    <source>
        <dbReference type="EMBL" id="CAD8105863.1"/>
    </source>
</evidence>
<dbReference type="Proteomes" id="UP000692954">
    <property type="component" value="Unassembled WGS sequence"/>
</dbReference>
<gene>
    <name evidence="3" type="ORF">PSON_ATCC_30995.1.T0850139</name>
</gene>
<sequence>MQEYEIDLTKMNQGNIDTIINQLETNIKQRQLKYGDEDSRMLKYNQVLCKLLNQQALIALQVQNFQITKKYLKKAELITSYVPELKAQTFSNLACYYRKIGKTRTALQYLQQALSIELKNETTTLLPELYLNICAVLSSQERHEDARQHIYLSIIMLQHELLLQFLKQSQQSSKDIFQKLNSFDQSNQQVKSQLKCIQTEQINLNKEQKERIQILIVAYHNLGVEMEHLKQSLESKNIFRSAYQLSQISLTLNHPLRQTLGSIIQKYDSNNSKDNFESVILKPILPKLNLKSQDFKQVYKSNSPKFVTTKKHQSLPKNKSNIGSKEEKKNFSSDRTKKEGQKFVKNNDQNQENMQSLENKDIINLRELYITLDTVNQNTQL</sequence>
<feature type="region of interest" description="Disordered" evidence="2">
    <location>
        <begin position="306"/>
        <end position="355"/>
    </location>
</feature>
<name>A0A8S1PT95_9CILI</name>
<dbReference type="PROSITE" id="PS50005">
    <property type="entry name" value="TPR"/>
    <property type="match status" value="1"/>
</dbReference>
<dbReference type="InterPro" id="IPR019734">
    <property type="entry name" value="TPR_rpt"/>
</dbReference>
<feature type="compositionally biased region" description="Polar residues" evidence="2">
    <location>
        <begin position="344"/>
        <end position="355"/>
    </location>
</feature>
<comment type="caution">
    <text evidence="3">The sequence shown here is derived from an EMBL/GenBank/DDBJ whole genome shotgun (WGS) entry which is preliminary data.</text>
</comment>
<evidence type="ECO:0000256" key="1">
    <source>
        <dbReference type="PROSITE-ProRule" id="PRU00339"/>
    </source>
</evidence>
<accession>A0A8S1PT95</accession>
<evidence type="ECO:0000256" key="2">
    <source>
        <dbReference type="SAM" id="MobiDB-lite"/>
    </source>
</evidence>
<proteinExistence type="predicted"/>
<dbReference type="SMART" id="SM00028">
    <property type="entry name" value="TPR"/>
    <property type="match status" value="3"/>
</dbReference>